<keyword evidence="3" id="KW-1185">Reference proteome</keyword>
<reference evidence="2 3" key="1">
    <citation type="submission" date="2020-03" db="EMBL/GenBank/DDBJ databases">
        <title>Genome sequence of Toxoplasma gondii RH-88 strain.</title>
        <authorList>
            <person name="Lorenzi H.A."/>
            <person name="Venepally P."/>
            <person name="Rozenberg A."/>
            <person name="Sibley D."/>
        </authorList>
    </citation>
    <scope>NUCLEOTIDE SEQUENCE [LARGE SCALE GENOMIC DNA]</scope>
    <source>
        <strain evidence="2 3">RH-88</strain>
    </source>
</reference>
<organism evidence="2 3">
    <name type="scientific">Toxoplasma gondii</name>
    <dbReference type="NCBI Taxonomy" id="5811"/>
    <lineage>
        <taxon>Eukaryota</taxon>
        <taxon>Sar</taxon>
        <taxon>Alveolata</taxon>
        <taxon>Apicomplexa</taxon>
        <taxon>Conoidasida</taxon>
        <taxon>Coccidia</taxon>
        <taxon>Eucoccidiorida</taxon>
        <taxon>Eimeriorina</taxon>
        <taxon>Sarcocystidae</taxon>
        <taxon>Toxoplasma</taxon>
    </lineage>
</organism>
<dbReference type="VEuPathDB" id="ToxoDB:TGME49_238520"/>
<feature type="domain" description="SRS" evidence="1">
    <location>
        <begin position="62"/>
        <end position="173"/>
    </location>
</feature>
<dbReference type="InterPro" id="IPR036755">
    <property type="entry name" value="SRS_dom_sf"/>
</dbReference>
<evidence type="ECO:0000313" key="3">
    <source>
        <dbReference type="Proteomes" id="UP000557509"/>
    </source>
</evidence>
<protein>
    <submittedName>
        <fullName evidence="2">SAG-related sequence SRS22G</fullName>
    </submittedName>
</protein>
<name>A0A7J6K973_TOXGO</name>
<comment type="caution">
    <text evidence="2">The sequence shown here is derived from an EMBL/GenBank/DDBJ whole genome shotgun (WGS) entry which is preliminary data.</text>
</comment>
<dbReference type="EMBL" id="JAAUHK010000192">
    <property type="protein sequence ID" value="KAF4643534.1"/>
    <property type="molecule type" value="Genomic_DNA"/>
</dbReference>
<gene>
    <name evidence="2" type="ORF">TGRH88_032000</name>
</gene>
<dbReference type="Pfam" id="PF04092">
    <property type="entry name" value="SAG"/>
    <property type="match status" value="1"/>
</dbReference>
<proteinExistence type="predicted"/>
<evidence type="ECO:0000259" key="1">
    <source>
        <dbReference type="Pfam" id="PF04092"/>
    </source>
</evidence>
<dbReference type="AlphaFoldDB" id="A0A7J6K973"/>
<accession>A0A7J6K973</accession>
<dbReference type="Proteomes" id="UP000557509">
    <property type="component" value="Unassembled WGS sequence"/>
</dbReference>
<dbReference type="InterPro" id="IPR007226">
    <property type="entry name" value="SRS_dom"/>
</dbReference>
<sequence>MCYLITSAQISGRRSSFLTIVFKMKFSLLTLGALAFSAQQASTVRGDEEASGQQTADNVCSPDKSLSFNITQAGQSVLFTCGNKVSTLDPAFNATIPEMYEGGNKVRILEFLPGAKLEEVKKAVDSSRATENETTYNFTVPELPSDEHHLHVNCTAAQEKSRDTVAVCQVFFHIASSAIRPVMAASVILSLIAPLLQFA</sequence>
<dbReference type="GO" id="GO:0016020">
    <property type="term" value="C:membrane"/>
    <property type="evidence" value="ECO:0007669"/>
    <property type="project" value="InterPro"/>
</dbReference>
<evidence type="ECO:0000313" key="2">
    <source>
        <dbReference type="EMBL" id="KAF4643534.1"/>
    </source>
</evidence>
<dbReference type="Gene3D" id="2.60.40.1320">
    <property type="entry name" value="SRS domain"/>
    <property type="match status" value="1"/>
</dbReference>